<comment type="caution">
    <text evidence="6">The sequence shown here is derived from an EMBL/GenBank/DDBJ whole genome shotgun (WGS) entry which is preliminary data.</text>
</comment>
<dbReference type="PROSITE" id="PS50931">
    <property type="entry name" value="HTH_LYSR"/>
    <property type="match status" value="1"/>
</dbReference>
<evidence type="ECO:0000313" key="7">
    <source>
        <dbReference type="Proteomes" id="UP000543642"/>
    </source>
</evidence>
<dbReference type="SUPFAM" id="SSF53850">
    <property type="entry name" value="Periplasmic binding protein-like II"/>
    <property type="match status" value="1"/>
</dbReference>
<dbReference type="Proteomes" id="UP000543642">
    <property type="component" value="Unassembled WGS sequence"/>
</dbReference>
<dbReference type="PRINTS" id="PR00039">
    <property type="entry name" value="HTHLYSR"/>
</dbReference>
<evidence type="ECO:0000256" key="3">
    <source>
        <dbReference type="ARBA" id="ARBA00023125"/>
    </source>
</evidence>
<dbReference type="AlphaFoldDB" id="A0A7W8H748"/>
<dbReference type="FunFam" id="1.10.10.10:FF:000001">
    <property type="entry name" value="LysR family transcriptional regulator"/>
    <property type="match status" value="1"/>
</dbReference>
<reference evidence="6 7" key="1">
    <citation type="submission" date="2020-08" db="EMBL/GenBank/DDBJ databases">
        <title>Genomic Encyclopedia of Type Strains, Phase IV (KMG-IV): sequencing the most valuable type-strain genomes for metagenomic binning, comparative biology and taxonomic classification.</title>
        <authorList>
            <person name="Goeker M."/>
        </authorList>
    </citation>
    <scope>NUCLEOTIDE SEQUENCE [LARGE SCALE GENOMIC DNA]</scope>
    <source>
        <strain evidence="6 7">DSM 106146</strain>
    </source>
</reference>
<sequence>MELYQLHCFKIAAECESITKAAQALYISQPSLSQTIRRLEKELGYPLFNRLNKKIKLNYSGEILYERVCHMEKYMDNTLAELNEINNIGKSVVFLQVSCASMLLTDLLIYLKDCLPQIEFRIYQLNTAHKYIEKCLWIVSEQIDEQDDLLLHEDIKLVVPVDHPLASAEKIWLEDLVKEKFITLTENWKLFHLIKSELDKRSFSSQITMHFDNPTLMRAILNQKVGVAFVPSVSWNTHSTDQLVIRTVEDFKVSRKIYLHKPNMFLTKDQQQCIEKIRAFFKMQKDRYT</sequence>
<dbReference type="InterPro" id="IPR000847">
    <property type="entry name" value="LysR_HTH_N"/>
</dbReference>
<dbReference type="InterPro" id="IPR050950">
    <property type="entry name" value="HTH-type_LysR_regulators"/>
</dbReference>
<gene>
    <name evidence="6" type="ORF">HNP82_000223</name>
</gene>
<keyword evidence="4" id="KW-0804">Transcription</keyword>
<evidence type="ECO:0000256" key="1">
    <source>
        <dbReference type="ARBA" id="ARBA00009437"/>
    </source>
</evidence>
<dbReference type="PANTHER" id="PTHR30419:SF28">
    <property type="entry name" value="HTH-TYPE TRANSCRIPTIONAL REGULATOR BSDA"/>
    <property type="match status" value="1"/>
</dbReference>
<keyword evidence="2" id="KW-0805">Transcription regulation</keyword>
<evidence type="ECO:0000259" key="5">
    <source>
        <dbReference type="PROSITE" id="PS50931"/>
    </source>
</evidence>
<dbReference type="PANTHER" id="PTHR30419">
    <property type="entry name" value="HTH-TYPE TRANSCRIPTIONAL REGULATOR YBHD"/>
    <property type="match status" value="1"/>
</dbReference>
<evidence type="ECO:0000256" key="2">
    <source>
        <dbReference type="ARBA" id="ARBA00023015"/>
    </source>
</evidence>
<dbReference type="Gene3D" id="1.10.10.10">
    <property type="entry name" value="Winged helix-like DNA-binding domain superfamily/Winged helix DNA-binding domain"/>
    <property type="match status" value="1"/>
</dbReference>
<keyword evidence="3 6" id="KW-0238">DNA-binding</keyword>
<organism evidence="6 7">
    <name type="scientific">Catenibacillus scindens</name>
    <dbReference type="NCBI Taxonomy" id="673271"/>
    <lineage>
        <taxon>Bacteria</taxon>
        <taxon>Bacillati</taxon>
        <taxon>Bacillota</taxon>
        <taxon>Clostridia</taxon>
        <taxon>Lachnospirales</taxon>
        <taxon>Lachnospiraceae</taxon>
        <taxon>Catenibacillus</taxon>
    </lineage>
</organism>
<proteinExistence type="inferred from homology"/>
<feature type="domain" description="HTH lysR-type" evidence="5">
    <location>
        <begin position="1"/>
        <end position="58"/>
    </location>
</feature>
<dbReference type="CDD" id="cd05466">
    <property type="entry name" value="PBP2_LTTR_substrate"/>
    <property type="match status" value="1"/>
</dbReference>
<evidence type="ECO:0000313" key="6">
    <source>
        <dbReference type="EMBL" id="MBB5263129.1"/>
    </source>
</evidence>
<dbReference type="Gene3D" id="3.40.190.290">
    <property type="match status" value="1"/>
</dbReference>
<dbReference type="GO" id="GO:0003677">
    <property type="term" value="F:DNA binding"/>
    <property type="evidence" value="ECO:0007669"/>
    <property type="project" value="UniProtKB-KW"/>
</dbReference>
<dbReference type="InterPro" id="IPR005119">
    <property type="entry name" value="LysR_subst-bd"/>
</dbReference>
<dbReference type="InterPro" id="IPR036388">
    <property type="entry name" value="WH-like_DNA-bd_sf"/>
</dbReference>
<dbReference type="RefSeq" id="WP_183770515.1">
    <property type="nucleotide sequence ID" value="NZ_CAWVEG010000226.1"/>
</dbReference>
<comment type="similarity">
    <text evidence="1">Belongs to the LysR transcriptional regulatory family.</text>
</comment>
<dbReference type="GO" id="GO:0005829">
    <property type="term" value="C:cytosol"/>
    <property type="evidence" value="ECO:0007669"/>
    <property type="project" value="TreeGrafter"/>
</dbReference>
<accession>A0A7W8H748</accession>
<dbReference type="Pfam" id="PF00126">
    <property type="entry name" value="HTH_1"/>
    <property type="match status" value="1"/>
</dbReference>
<evidence type="ECO:0000256" key="4">
    <source>
        <dbReference type="ARBA" id="ARBA00023163"/>
    </source>
</evidence>
<dbReference type="EMBL" id="JACHFW010000001">
    <property type="protein sequence ID" value="MBB5263129.1"/>
    <property type="molecule type" value="Genomic_DNA"/>
</dbReference>
<dbReference type="SUPFAM" id="SSF46785">
    <property type="entry name" value="Winged helix' DNA-binding domain"/>
    <property type="match status" value="1"/>
</dbReference>
<name>A0A7W8H748_9FIRM</name>
<dbReference type="InterPro" id="IPR036390">
    <property type="entry name" value="WH_DNA-bd_sf"/>
</dbReference>
<keyword evidence="7" id="KW-1185">Reference proteome</keyword>
<dbReference type="Pfam" id="PF03466">
    <property type="entry name" value="LysR_substrate"/>
    <property type="match status" value="1"/>
</dbReference>
<protein>
    <submittedName>
        <fullName evidence="6">DNA-binding transcriptional LysR family regulator</fullName>
    </submittedName>
</protein>
<dbReference type="GO" id="GO:0003700">
    <property type="term" value="F:DNA-binding transcription factor activity"/>
    <property type="evidence" value="ECO:0007669"/>
    <property type="project" value="InterPro"/>
</dbReference>